<dbReference type="InterPro" id="IPR036322">
    <property type="entry name" value="WD40_repeat_dom_sf"/>
</dbReference>
<dbReference type="Gene3D" id="2.130.10.10">
    <property type="entry name" value="YVTN repeat-like/Quinoprotein amine dehydrogenase"/>
    <property type="match status" value="1"/>
</dbReference>
<dbReference type="PANTHER" id="PTHR46170">
    <property type="entry name" value="GATOR COMPLEX PROTEIN WDR59"/>
    <property type="match status" value="1"/>
</dbReference>
<dbReference type="PROSITE" id="PS50082">
    <property type="entry name" value="WD_REPEATS_2"/>
    <property type="match status" value="1"/>
</dbReference>
<organism evidence="2 3">
    <name type="scientific">Lentinula lateritia</name>
    <dbReference type="NCBI Taxonomy" id="40482"/>
    <lineage>
        <taxon>Eukaryota</taxon>
        <taxon>Fungi</taxon>
        <taxon>Dikarya</taxon>
        <taxon>Basidiomycota</taxon>
        <taxon>Agaricomycotina</taxon>
        <taxon>Agaricomycetes</taxon>
        <taxon>Agaricomycetidae</taxon>
        <taxon>Agaricales</taxon>
        <taxon>Marasmiineae</taxon>
        <taxon>Omphalotaceae</taxon>
        <taxon>Lentinula</taxon>
    </lineage>
</organism>
<dbReference type="GO" id="GO:0035591">
    <property type="term" value="F:signaling adaptor activity"/>
    <property type="evidence" value="ECO:0007669"/>
    <property type="project" value="TreeGrafter"/>
</dbReference>
<dbReference type="SMART" id="SM00320">
    <property type="entry name" value="WD40"/>
    <property type="match status" value="1"/>
</dbReference>
<dbReference type="GO" id="GO:0035859">
    <property type="term" value="C:Seh1-associated complex"/>
    <property type="evidence" value="ECO:0007669"/>
    <property type="project" value="TreeGrafter"/>
</dbReference>
<evidence type="ECO:0008006" key="4">
    <source>
        <dbReference type="Google" id="ProtNLM"/>
    </source>
</evidence>
<gene>
    <name evidence="2" type="ORF">C8J55DRAFT_584741</name>
</gene>
<feature type="repeat" description="WD" evidence="1">
    <location>
        <begin position="20"/>
        <end position="62"/>
    </location>
</feature>
<comment type="caution">
    <text evidence="2">The sequence shown here is derived from an EMBL/GenBank/DDBJ whole genome shotgun (WGS) entry which is preliminary data.</text>
</comment>
<dbReference type="SUPFAM" id="SSF50978">
    <property type="entry name" value="WD40 repeat-like"/>
    <property type="match status" value="1"/>
</dbReference>
<dbReference type="InterPro" id="IPR001680">
    <property type="entry name" value="WD40_rpt"/>
</dbReference>
<reference evidence="2" key="1">
    <citation type="submission" date="2022-08" db="EMBL/GenBank/DDBJ databases">
        <authorList>
            <consortium name="DOE Joint Genome Institute"/>
            <person name="Min B."/>
            <person name="Riley R."/>
            <person name="Sierra-Patev S."/>
            <person name="Naranjo-Ortiz M."/>
            <person name="Looney B."/>
            <person name="Konkel Z."/>
            <person name="Slot J.C."/>
            <person name="Sakamoto Y."/>
            <person name="Steenwyk J.L."/>
            <person name="Rokas A."/>
            <person name="Carro J."/>
            <person name="Camarero S."/>
            <person name="Ferreira P."/>
            <person name="Molpeceres G."/>
            <person name="Ruiz-Duenas F.J."/>
            <person name="Serrano A."/>
            <person name="Henrissat B."/>
            <person name="Drula E."/>
            <person name="Hughes K.W."/>
            <person name="Mata J.L."/>
            <person name="Ishikawa N.K."/>
            <person name="Vargas-Isla R."/>
            <person name="Ushijima S."/>
            <person name="Smith C.A."/>
            <person name="Ahrendt S."/>
            <person name="Andreopoulos W."/>
            <person name="He G."/>
            <person name="Labutti K."/>
            <person name="Lipzen A."/>
            <person name="Ng V."/>
            <person name="Sandor L."/>
            <person name="Barry K."/>
            <person name="Martinez A.T."/>
            <person name="Xiao Y."/>
            <person name="Gibbons J.G."/>
            <person name="Terashima K."/>
            <person name="Hibbett D.S."/>
            <person name="Grigoriev I.V."/>
        </authorList>
    </citation>
    <scope>NUCLEOTIDE SEQUENCE</scope>
    <source>
        <strain evidence="2">Sp2 HRB7682 ss15</strain>
    </source>
</reference>
<dbReference type="EMBL" id="JANVFS010000038">
    <property type="protein sequence ID" value="KAJ4468441.1"/>
    <property type="molecule type" value="Genomic_DNA"/>
</dbReference>
<proteinExistence type="predicted"/>
<protein>
    <recommendedName>
        <fullName evidence="4">WD40 repeat-like protein</fullName>
    </recommendedName>
</protein>
<dbReference type="Pfam" id="PF00400">
    <property type="entry name" value="WD40"/>
    <property type="match status" value="1"/>
</dbReference>
<dbReference type="PANTHER" id="PTHR46170:SF1">
    <property type="entry name" value="GATOR COMPLEX PROTEIN WDR59"/>
    <property type="match status" value="1"/>
</dbReference>
<accession>A0A9W8ZW13</accession>
<dbReference type="GO" id="GO:0034198">
    <property type="term" value="P:cellular response to amino acid starvation"/>
    <property type="evidence" value="ECO:0007669"/>
    <property type="project" value="TreeGrafter"/>
</dbReference>
<evidence type="ECO:0000313" key="2">
    <source>
        <dbReference type="EMBL" id="KAJ4468441.1"/>
    </source>
</evidence>
<sequence length="111" mass="12824">MRTRFSSGTEGKAVCLLRQLMRTHRSIYGIDWSQTKPTEIVTCSLDKTIKVWDSKTMTLRTRIKTGYPVWRARGLPFGRGVLSLAQRGETALEMFSREPRIRPWYLTSSGR</sequence>
<reference evidence="2" key="2">
    <citation type="journal article" date="2023" name="Proc. Natl. Acad. Sci. U.S.A.">
        <title>A global phylogenomic analysis of the shiitake genus Lentinula.</title>
        <authorList>
            <person name="Sierra-Patev S."/>
            <person name="Min B."/>
            <person name="Naranjo-Ortiz M."/>
            <person name="Looney B."/>
            <person name="Konkel Z."/>
            <person name="Slot J.C."/>
            <person name="Sakamoto Y."/>
            <person name="Steenwyk J.L."/>
            <person name="Rokas A."/>
            <person name="Carro J."/>
            <person name="Camarero S."/>
            <person name="Ferreira P."/>
            <person name="Molpeceres G."/>
            <person name="Ruiz-Duenas F.J."/>
            <person name="Serrano A."/>
            <person name="Henrissat B."/>
            <person name="Drula E."/>
            <person name="Hughes K.W."/>
            <person name="Mata J.L."/>
            <person name="Ishikawa N.K."/>
            <person name="Vargas-Isla R."/>
            <person name="Ushijima S."/>
            <person name="Smith C.A."/>
            <person name="Donoghue J."/>
            <person name="Ahrendt S."/>
            <person name="Andreopoulos W."/>
            <person name="He G."/>
            <person name="LaButti K."/>
            <person name="Lipzen A."/>
            <person name="Ng V."/>
            <person name="Riley R."/>
            <person name="Sandor L."/>
            <person name="Barry K."/>
            <person name="Martinez A.T."/>
            <person name="Xiao Y."/>
            <person name="Gibbons J.G."/>
            <person name="Terashima K."/>
            <person name="Grigoriev I.V."/>
            <person name="Hibbett D."/>
        </authorList>
    </citation>
    <scope>NUCLEOTIDE SEQUENCE</scope>
    <source>
        <strain evidence="2">Sp2 HRB7682 ss15</strain>
    </source>
</reference>
<dbReference type="InterPro" id="IPR015943">
    <property type="entry name" value="WD40/YVTN_repeat-like_dom_sf"/>
</dbReference>
<evidence type="ECO:0000256" key="1">
    <source>
        <dbReference type="PROSITE-ProRule" id="PRU00221"/>
    </source>
</evidence>
<keyword evidence="1" id="KW-0853">WD repeat</keyword>
<dbReference type="Proteomes" id="UP001150238">
    <property type="component" value="Unassembled WGS sequence"/>
</dbReference>
<dbReference type="GO" id="GO:1904263">
    <property type="term" value="P:positive regulation of TORC1 signaling"/>
    <property type="evidence" value="ECO:0007669"/>
    <property type="project" value="TreeGrafter"/>
</dbReference>
<dbReference type="AlphaFoldDB" id="A0A9W8ZW13"/>
<dbReference type="InterPro" id="IPR049567">
    <property type="entry name" value="WDR59-like"/>
</dbReference>
<evidence type="ECO:0000313" key="3">
    <source>
        <dbReference type="Proteomes" id="UP001150238"/>
    </source>
</evidence>
<dbReference type="GO" id="GO:0005774">
    <property type="term" value="C:vacuolar membrane"/>
    <property type="evidence" value="ECO:0007669"/>
    <property type="project" value="TreeGrafter"/>
</dbReference>
<name>A0A9W8ZW13_9AGAR</name>